<evidence type="ECO:0000313" key="1">
    <source>
        <dbReference type="EMBL" id="KAJ8684005.1"/>
    </source>
</evidence>
<keyword evidence="2" id="KW-1185">Reference proteome</keyword>
<dbReference type="EMBL" id="CM056741">
    <property type="protein sequence ID" value="KAJ8684005.1"/>
    <property type="molecule type" value="Genomic_DNA"/>
</dbReference>
<name>A0ACC2PKQ6_9HYME</name>
<evidence type="ECO:0000313" key="2">
    <source>
        <dbReference type="Proteomes" id="UP001239111"/>
    </source>
</evidence>
<proteinExistence type="predicted"/>
<dbReference type="Proteomes" id="UP001239111">
    <property type="component" value="Chromosome 1"/>
</dbReference>
<gene>
    <name evidence="1" type="ORF">QAD02_019797</name>
</gene>
<organism evidence="1 2">
    <name type="scientific">Eretmocerus hayati</name>
    <dbReference type="NCBI Taxonomy" id="131215"/>
    <lineage>
        <taxon>Eukaryota</taxon>
        <taxon>Metazoa</taxon>
        <taxon>Ecdysozoa</taxon>
        <taxon>Arthropoda</taxon>
        <taxon>Hexapoda</taxon>
        <taxon>Insecta</taxon>
        <taxon>Pterygota</taxon>
        <taxon>Neoptera</taxon>
        <taxon>Endopterygota</taxon>
        <taxon>Hymenoptera</taxon>
        <taxon>Apocrita</taxon>
        <taxon>Proctotrupomorpha</taxon>
        <taxon>Chalcidoidea</taxon>
        <taxon>Aphelinidae</taxon>
        <taxon>Aphelininae</taxon>
        <taxon>Eretmocerus</taxon>
    </lineage>
</organism>
<accession>A0ACC2PKQ6</accession>
<protein>
    <submittedName>
        <fullName evidence="1">Uncharacterized protein</fullName>
    </submittedName>
</protein>
<sequence>MGSESIVESNSLKRKRSPIIELECLSEIQVVNFRYTWVITNFKQLNKVIETPEFSSDPNSKLKWQIRLYPDGNANNKGSISLYLCLKGSDEEPYTECSFSIIDTTNRPKRATTFLIKMHQGRSYGWSSYIPRENLLDGSNNFLKDGTLTIQCNIKVSTGQIESNQIIFQSPQISSQNQLANDLEELLNSGDCSDFKLVVRNKEFHVHKSVLVSRSPVFAAMLKSNMKENRDNKAIVNDFDPLVFEEVLRFIYCGRTKAIEKLDKDMIPIAEKYDLVNLKMLCEQSMSAKLKVNDAADTLGFADLYNCAYLKKKTMEFMLEHLTESKDTAGYQNLKKSKPLLLLELYEL</sequence>
<comment type="caution">
    <text evidence="1">The sequence shown here is derived from an EMBL/GenBank/DDBJ whole genome shotgun (WGS) entry which is preliminary data.</text>
</comment>
<reference evidence="1" key="1">
    <citation type="submission" date="2023-04" db="EMBL/GenBank/DDBJ databases">
        <title>A chromosome-level genome assembly of the parasitoid wasp Eretmocerus hayati.</title>
        <authorList>
            <person name="Zhong Y."/>
            <person name="Liu S."/>
            <person name="Liu Y."/>
        </authorList>
    </citation>
    <scope>NUCLEOTIDE SEQUENCE</scope>
    <source>
        <strain evidence="1">ZJU_SS_LIU_2023</strain>
    </source>
</reference>